<dbReference type="GO" id="GO:0005506">
    <property type="term" value="F:iron ion binding"/>
    <property type="evidence" value="ECO:0007669"/>
    <property type="project" value="InterPro"/>
</dbReference>
<comment type="caution">
    <text evidence="2">The sequence shown here is derived from an EMBL/GenBank/DDBJ whole genome shotgun (WGS) entry which is preliminary data.</text>
</comment>
<dbReference type="EMBL" id="JABZFG010000003">
    <property type="protein sequence ID" value="MBW0602512.1"/>
    <property type="molecule type" value="Genomic_DNA"/>
</dbReference>
<protein>
    <submittedName>
        <fullName evidence="2">Iron-sulfur cluster assembly scaffold protein</fullName>
    </submittedName>
</protein>
<dbReference type="GO" id="GO:0016226">
    <property type="term" value="P:iron-sulfur cluster assembly"/>
    <property type="evidence" value="ECO:0007669"/>
    <property type="project" value="InterPro"/>
</dbReference>
<feature type="domain" description="NIF system FeS cluster assembly NifU N-terminal" evidence="1">
    <location>
        <begin position="18"/>
        <end position="91"/>
    </location>
</feature>
<evidence type="ECO:0000313" key="2">
    <source>
        <dbReference type="EMBL" id="MBW0602512.1"/>
    </source>
</evidence>
<evidence type="ECO:0000313" key="3">
    <source>
        <dbReference type="Proteomes" id="UP000746160"/>
    </source>
</evidence>
<accession>A0A9Q3L8F0</accession>
<organism evidence="2 3">
    <name type="scientific">Mycoplasmopsis anatis</name>
    <dbReference type="NCBI Taxonomy" id="171279"/>
    <lineage>
        <taxon>Bacteria</taxon>
        <taxon>Bacillati</taxon>
        <taxon>Mycoplasmatota</taxon>
        <taxon>Mycoplasmoidales</taxon>
        <taxon>Metamycoplasmataceae</taxon>
        <taxon>Mycoplasmopsis</taxon>
    </lineage>
</organism>
<dbReference type="InterPro" id="IPR002871">
    <property type="entry name" value="NIF_FeS_clus_asmbl_NifU_N"/>
</dbReference>
<sequence length="138" mass="15993">MDFNQNQAREIIMNNYVNNPKDNLSANHKKVYSTSCADLLEIDLDFTDKINKINTASNGCAIFVASTNILKKKLINKEIQQAKKLIERFIKFVHQEIELNDEEIQELGDLWAFYNVKTHLNRIDCATLTAKYILDELK</sequence>
<dbReference type="Pfam" id="PF01592">
    <property type="entry name" value="NifU_N"/>
    <property type="match status" value="1"/>
</dbReference>
<dbReference type="Proteomes" id="UP000746160">
    <property type="component" value="Unassembled WGS sequence"/>
</dbReference>
<dbReference type="GO" id="GO:0051536">
    <property type="term" value="F:iron-sulfur cluster binding"/>
    <property type="evidence" value="ECO:0007669"/>
    <property type="project" value="InterPro"/>
</dbReference>
<evidence type="ECO:0000259" key="1">
    <source>
        <dbReference type="Pfam" id="PF01592"/>
    </source>
</evidence>
<gene>
    <name evidence="2" type="ORF">MADP07_00234</name>
</gene>
<proteinExistence type="predicted"/>
<dbReference type="RefSeq" id="WP_218675109.1">
    <property type="nucleotide sequence ID" value="NZ_CP054878.1"/>
</dbReference>
<reference evidence="2" key="1">
    <citation type="journal article" date="2021" name="Genes Genomics">
        <title>Comparative genomic analysis of Mycoplasma anatis strains.</title>
        <authorList>
            <person name="Zhou Q."/>
            <person name="Mai K."/>
            <person name="Yang D."/>
            <person name="Liu J."/>
            <person name="Yan Z."/>
            <person name="Luo C."/>
            <person name="Tan Y."/>
            <person name="Cao S."/>
            <person name="Zhou Q."/>
            <person name="Chen L."/>
            <person name="Chen F."/>
        </authorList>
    </citation>
    <scope>NUCLEOTIDE SEQUENCE</scope>
    <source>
        <strain evidence="2">DP07</strain>
    </source>
</reference>
<name>A0A9Q3L8F0_9BACT</name>
<dbReference type="AlphaFoldDB" id="A0A9Q3L8F0"/>